<dbReference type="PANTHER" id="PTHR23028">
    <property type="entry name" value="ACETYLTRANSFERASE"/>
    <property type="match status" value="1"/>
</dbReference>
<organism evidence="3 4">
    <name type="scientific">Hymenobacter lucidus</name>
    <dbReference type="NCBI Taxonomy" id="2880930"/>
    <lineage>
        <taxon>Bacteria</taxon>
        <taxon>Pseudomonadati</taxon>
        <taxon>Bacteroidota</taxon>
        <taxon>Cytophagia</taxon>
        <taxon>Cytophagales</taxon>
        <taxon>Hymenobacteraceae</taxon>
        <taxon>Hymenobacter</taxon>
    </lineage>
</organism>
<feature type="transmembrane region" description="Helical" evidence="1">
    <location>
        <begin position="256"/>
        <end position="276"/>
    </location>
</feature>
<feature type="transmembrane region" description="Helical" evidence="1">
    <location>
        <begin position="225"/>
        <end position="244"/>
    </location>
</feature>
<evidence type="ECO:0000259" key="2">
    <source>
        <dbReference type="Pfam" id="PF01757"/>
    </source>
</evidence>
<dbReference type="InterPro" id="IPR002656">
    <property type="entry name" value="Acyl_transf_3_dom"/>
</dbReference>
<reference evidence="3" key="1">
    <citation type="submission" date="2021-10" db="EMBL/GenBank/DDBJ databases">
        <authorList>
            <person name="Dean J.D."/>
            <person name="Kim M.K."/>
            <person name="Newey C.N."/>
            <person name="Stoker T.S."/>
            <person name="Thompson D.W."/>
            <person name="Grose J.H."/>
        </authorList>
    </citation>
    <scope>NUCLEOTIDE SEQUENCE</scope>
    <source>
        <strain evidence="3">BT178</strain>
    </source>
</reference>
<keyword evidence="1" id="KW-0812">Transmembrane</keyword>
<accession>A0ABS8AWQ9</accession>
<feature type="domain" description="Acyltransferase 3" evidence="2">
    <location>
        <begin position="10"/>
        <end position="341"/>
    </location>
</feature>
<comment type="caution">
    <text evidence="3">The sequence shown here is derived from an EMBL/GenBank/DDBJ whole genome shotgun (WGS) entry which is preliminary data.</text>
</comment>
<feature type="transmembrane region" description="Helical" evidence="1">
    <location>
        <begin position="128"/>
        <end position="150"/>
    </location>
</feature>
<keyword evidence="3" id="KW-0012">Acyltransferase</keyword>
<keyword evidence="1" id="KW-1133">Transmembrane helix</keyword>
<keyword evidence="4" id="KW-1185">Reference proteome</keyword>
<gene>
    <name evidence="3" type="ORF">LGH74_19685</name>
</gene>
<dbReference type="Proteomes" id="UP001165296">
    <property type="component" value="Unassembled WGS sequence"/>
</dbReference>
<feature type="transmembrane region" description="Helical" evidence="1">
    <location>
        <begin position="320"/>
        <end position="344"/>
    </location>
</feature>
<feature type="transmembrane region" description="Helical" evidence="1">
    <location>
        <begin position="88"/>
        <end position="108"/>
    </location>
</feature>
<name>A0ABS8AWQ9_9BACT</name>
<sequence>MVKPASYFPALTGLRAVAAYCVFLFHFPPVEAAGSELQQVLHALCREGHIGVSLFFTLSGFLICQRYYQQPLGGPQLVSYALRRWARIWPVFLLATTATFLLNKLYLTDNALWLYVANITLLKGFTDSLAFTGIVQTWSLTVEECFYLLAPPLFWLARRFSPVAWLAVAAGLLALGWGIYGNAETDFQSAHFMLVATIFGRSSEFLLGAAFALAARSWLPRRATWLGGLLLGLVVGTLTLIQLHTGKVSIDTLPGVAVNNLLLPLATGLLLWGLTAEKTWLQRGLSTPLLQVLGKSSYCFYLIHMGVWHDQLTAWLPAGLPALLQFGLVFLLTVAASIGLYYLVEKPLHKLLTRQIDQAGPTRPALTFP</sequence>
<feature type="transmembrane region" description="Helical" evidence="1">
    <location>
        <begin position="288"/>
        <end position="308"/>
    </location>
</feature>
<evidence type="ECO:0000313" key="4">
    <source>
        <dbReference type="Proteomes" id="UP001165296"/>
    </source>
</evidence>
<feature type="transmembrane region" description="Helical" evidence="1">
    <location>
        <begin position="192"/>
        <end position="213"/>
    </location>
</feature>
<dbReference type="Pfam" id="PF01757">
    <property type="entry name" value="Acyl_transf_3"/>
    <property type="match status" value="1"/>
</dbReference>
<evidence type="ECO:0000256" key="1">
    <source>
        <dbReference type="SAM" id="Phobius"/>
    </source>
</evidence>
<dbReference type="RefSeq" id="WP_226178459.1">
    <property type="nucleotide sequence ID" value="NZ_JAJADR010000006.1"/>
</dbReference>
<dbReference type="EMBL" id="JAJADR010000006">
    <property type="protein sequence ID" value="MCB2410223.1"/>
    <property type="molecule type" value="Genomic_DNA"/>
</dbReference>
<dbReference type="PANTHER" id="PTHR23028:SF53">
    <property type="entry name" value="ACYL_TRANSF_3 DOMAIN-CONTAINING PROTEIN"/>
    <property type="match status" value="1"/>
</dbReference>
<feature type="transmembrane region" description="Helical" evidence="1">
    <location>
        <begin position="162"/>
        <end position="180"/>
    </location>
</feature>
<dbReference type="GO" id="GO:0016746">
    <property type="term" value="F:acyltransferase activity"/>
    <property type="evidence" value="ECO:0007669"/>
    <property type="project" value="UniProtKB-KW"/>
</dbReference>
<keyword evidence="1" id="KW-0472">Membrane</keyword>
<dbReference type="InterPro" id="IPR050879">
    <property type="entry name" value="Acyltransferase_3"/>
</dbReference>
<feature type="transmembrane region" description="Helical" evidence="1">
    <location>
        <begin position="48"/>
        <end position="68"/>
    </location>
</feature>
<proteinExistence type="predicted"/>
<protein>
    <submittedName>
        <fullName evidence="3">Acyltransferase</fullName>
    </submittedName>
</protein>
<evidence type="ECO:0000313" key="3">
    <source>
        <dbReference type="EMBL" id="MCB2410223.1"/>
    </source>
</evidence>
<keyword evidence="3" id="KW-0808">Transferase</keyword>